<proteinExistence type="predicted"/>
<name>I0A2A1_FERFK</name>
<dbReference type="HOGENOM" id="CLU_067096_2_0_2"/>
<dbReference type="eggNOG" id="arCOG04128">
    <property type="taxonomic scope" value="Archaea"/>
</dbReference>
<reference evidence="2 3" key="2">
    <citation type="journal article" date="2014" name="Extremophiles">
        <title>Analysis of the complete genome of Fervidococcus fontis confirms the distinct phylogenetic position of the order Fervidicoccales and suggests its environmental function.</title>
        <authorList>
            <person name="Lebedinsky A.V."/>
            <person name="Mardanov A.V."/>
            <person name="Kublanov I.V."/>
            <person name="Gumerov V.M."/>
            <person name="Beletsky A.V."/>
            <person name="Perevalova A.A."/>
            <person name="Bidzhieva S.Kh."/>
            <person name="Bonch-Osmolovskaya E.A."/>
            <person name="Skryabin K.G."/>
            <person name="Ravin N.V."/>
        </authorList>
    </citation>
    <scope>NUCLEOTIDE SEQUENCE [LARGE SCALE GENOMIC DNA]</scope>
    <source>
        <strain evidence="3">DSM 19380 / VKM B-2539 / Kam940</strain>
    </source>
</reference>
<dbReference type="FunCoup" id="I0A2A1">
    <property type="interactions" value="83"/>
</dbReference>
<accession>I0A2A1</accession>
<evidence type="ECO:0000313" key="3">
    <source>
        <dbReference type="Proteomes" id="UP000007391"/>
    </source>
</evidence>
<dbReference type="InterPro" id="IPR029057">
    <property type="entry name" value="PRTase-like"/>
</dbReference>
<gene>
    <name evidence="2" type="ordered locus">FFONT_1120</name>
</gene>
<dbReference type="KEGG" id="ffo:FFONT_1120"/>
<dbReference type="Pfam" id="PF14681">
    <property type="entry name" value="UPRTase"/>
    <property type="match status" value="1"/>
</dbReference>
<evidence type="ECO:0000259" key="1">
    <source>
        <dbReference type="Pfam" id="PF14681"/>
    </source>
</evidence>
<evidence type="ECO:0000313" key="2">
    <source>
        <dbReference type="EMBL" id="AFH43108.1"/>
    </source>
</evidence>
<dbReference type="InterPro" id="IPR000836">
    <property type="entry name" value="PRTase_dom"/>
</dbReference>
<keyword evidence="2" id="KW-0808">Transferase</keyword>
<dbReference type="Gene3D" id="3.40.50.2020">
    <property type="match status" value="1"/>
</dbReference>
<keyword evidence="2" id="KW-0328">Glycosyltransferase</keyword>
<dbReference type="EMBL" id="CP003423">
    <property type="protein sequence ID" value="AFH43108.1"/>
    <property type="molecule type" value="Genomic_DNA"/>
</dbReference>
<protein>
    <submittedName>
        <fullName evidence="2">Uracil phosphoribosyltransferase</fullName>
    </submittedName>
</protein>
<dbReference type="NCBIfam" id="NF001097">
    <property type="entry name" value="PRK00129.1"/>
    <property type="match status" value="1"/>
</dbReference>
<organism evidence="2 3">
    <name type="scientific">Fervidicoccus fontis (strain DSM 19380 / JCM 18336 / VKM B-2539 / Kam940)</name>
    <dbReference type="NCBI Taxonomy" id="1163730"/>
    <lineage>
        <taxon>Archaea</taxon>
        <taxon>Thermoproteota</taxon>
        <taxon>Thermoprotei</taxon>
        <taxon>Fervidicoccales</taxon>
        <taxon>Fervidicoccaceae</taxon>
        <taxon>Fervidicoccus</taxon>
    </lineage>
</organism>
<dbReference type="STRING" id="1163730.FFONT_1120"/>
<dbReference type="AlphaFoldDB" id="I0A2A1"/>
<dbReference type="Proteomes" id="UP000007391">
    <property type="component" value="Chromosome"/>
</dbReference>
<sequence length="211" mass="23185">MQAVLTTLRDKNTSQIEFRKSLVKLGRALGIEITREMEKEEVEVETPLGAKAKGLKFRDMDKVIIITVLRAGTPLTEGLIKIFYNAKQGVVSARRMDELGMGSGKNFEIEVNYIRLPKISGENIVIISDPMLATGSTISKVTNIVLERARPKKIIIVGAIATKVAIEKIREIERNSEVDVSVYIASIDPEINSRGYIVPGLGDAGDRAFGD</sequence>
<dbReference type="GO" id="GO:0016757">
    <property type="term" value="F:glycosyltransferase activity"/>
    <property type="evidence" value="ECO:0007669"/>
    <property type="project" value="UniProtKB-KW"/>
</dbReference>
<dbReference type="InParanoid" id="I0A2A1"/>
<dbReference type="SUPFAM" id="SSF53271">
    <property type="entry name" value="PRTase-like"/>
    <property type="match status" value="1"/>
</dbReference>
<dbReference type="CDD" id="cd06223">
    <property type="entry name" value="PRTases_typeI"/>
    <property type="match status" value="1"/>
</dbReference>
<keyword evidence="3" id="KW-1185">Reference proteome</keyword>
<feature type="domain" description="Phosphoribosyltransferase" evidence="1">
    <location>
        <begin position="2"/>
        <end position="210"/>
    </location>
</feature>
<reference evidence="3" key="1">
    <citation type="submission" date="2012-03" db="EMBL/GenBank/DDBJ databases">
        <title>Fervidicoccus fontis complete genome analysis confirms its distinct phylogenetic position and predicts its environmental function.</title>
        <authorList>
            <person name="Lebedinsky A.V."/>
            <person name="Mardanov A.V."/>
            <person name="Gumerov V.M."/>
            <person name="Beletsky A.V."/>
            <person name="Kublanov I.V."/>
            <person name="Perevalova A.A."/>
            <person name="Bonch-Osmolovskaya E.A."/>
            <person name="Ravin N.V."/>
            <person name="Skryabin K.G."/>
        </authorList>
    </citation>
    <scope>NUCLEOTIDE SEQUENCE [LARGE SCALE GENOMIC DNA]</scope>
    <source>
        <strain evidence="3">DSM 19380 / VKM B-2539 / Kam940</strain>
    </source>
</reference>